<dbReference type="Proteomes" id="UP000002881">
    <property type="component" value="Chromosome"/>
</dbReference>
<dbReference type="HOGENOM" id="CLU_1480395_0_0_0"/>
<name>I2F549_9BACT</name>
<dbReference type="EMBL" id="CP003532">
    <property type="protein sequence ID" value="AFK07052.1"/>
    <property type="molecule type" value="Genomic_DNA"/>
</dbReference>
<accession>I2F549</accession>
<sequence precursor="true">MLLILVLVGSVFASWIPLQDYSTVKYVYNKITYFENGEQKEMLYGVTIDKDEDQYVLNYDTTYFLPLDTELTADMMFGQQFSMMLFTFLNPMLTFIYDAIDLDEQMNTKLYGFGTLKYEGQHSVQGKNGTYTGTKVSLYNEDGELSMYWIIDPNIPFALETFMGEDYAEDSTLIKLWDYALN</sequence>
<reference evidence="1 2" key="1">
    <citation type="journal article" date="2012" name="Genome Biol. Evol.">
        <title>Genome Sequence of the Mesophilic Thermotogales Bacterium Mesotoga prima MesG1.Ag.4.2 Reveals the Largest Thermotogales Genome To Date.</title>
        <authorList>
            <person name="Zhaxybayeva O."/>
            <person name="Swithers K.S."/>
            <person name="Foght J."/>
            <person name="Green A.G."/>
            <person name="Bruce D."/>
            <person name="Detter C."/>
            <person name="Han S."/>
            <person name="Teshima H."/>
            <person name="Han J."/>
            <person name="Woyke T."/>
            <person name="Pitluck S."/>
            <person name="Nolan M."/>
            <person name="Ivanova N."/>
            <person name="Pati A."/>
            <person name="Land M.L."/>
            <person name="Dlutek M."/>
            <person name="Doolittle W.F."/>
            <person name="Noll K.M."/>
            <person name="Nesbo C.L."/>
        </authorList>
    </citation>
    <scope>NUCLEOTIDE SEQUENCE [LARGE SCALE GENOMIC DNA]</scope>
    <source>
        <strain evidence="2">mesG1.Ag.4.2</strain>
    </source>
</reference>
<proteinExistence type="predicted"/>
<gene>
    <name evidence="1" type="ORF">Theba_1364</name>
</gene>
<dbReference type="KEGG" id="mpg:Theba_1364"/>
<organism evidence="1 2">
    <name type="scientific">Mesotoga prima MesG1.Ag.4.2</name>
    <dbReference type="NCBI Taxonomy" id="660470"/>
    <lineage>
        <taxon>Bacteria</taxon>
        <taxon>Thermotogati</taxon>
        <taxon>Thermotogota</taxon>
        <taxon>Thermotogae</taxon>
        <taxon>Kosmotogales</taxon>
        <taxon>Kosmotogaceae</taxon>
        <taxon>Mesotoga</taxon>
    </lineage>
</organism>
<evidence type="ECO:0000313" key="2">
    <source>
        <dbReference type="Proteomes" id="UP000002881"/>
    </source>
</evidence>
<protein>
    <submittedName>
        <fullName evidence="1">Uncharacterized protein</fullName>
    </submittedName>
</protein>
<dbReference type="AlphaFoldDB" id="I2F549"/>
<dbReference type="STRING" id="660470.Theba_1364"/>
<keyword evidence="2" id="KW-1185">Reference proteome</keyword>
<evidence type="ECO:0000313" key="1">
    <source>
        <dbReference type="EMBL" id="AFK07052.1"/>
    </source>
</evidence>